<comment type="caution">
    <text evidence="1">The sequence shown here is derived from an EMBL/GenBank/DDBJ whole genome shotgun (WGS) entry which is preliminary data.</text>
</comment>
<accession>A0ABD0KPC9</accession>
<keyword evidence="2" id="KW-1185">Reference proteome</keyword>
<evidence type="ECO:0000313" key="1">
    <source>
        <dbReference type="EMBL" id="KAK7488773.1"/>
    </source>
</evidence>
<gene>
    <name evidence="1" type="ORF">BaRGS_00019908</name>
</gene>
<protein>
    <submittedName>
        <fullName evidence="1">Uncharacterized protein</fullName>
    </submittedName>
</protein>
<dbReference type="EMBL" id="JACVVK020000146">
    <property type="protein sequence ID" value="KAK7488773.1"/>
    <property type="molecule type" value="Genomic_DNA"/>
</dbReference>
<proteinExistence type="predicted"/>
<dbReference type="AlphaFoldDB" id="A0ABD0KPC9"/>
<sequence>MDSLIDSPCLKPENSILRSWCQVHAPSDVSVAVTSTKIDKLRPPPSAPPLTCFLPPTHFPWGKGGEEDYTARLGASGLQLAYSADDKEAH</sequence>
<organism evidence="1 2">
    <name type="scientific">Batillaria attramentaria</name>
    <dbReference type="NCBI Taxonomy" id="370345"/>
    <lineage>
        <taxon>Eukaryota</taxon>
        <taxon>Metazoa</taxon>
        <taxon>Spiralia</taxon>
        <taxon>Lophotrochozoa</taxon>
        <taxon>Mollusca</taxon>
        <taxon>Gastropoda</taxon>
        <taxon>Caenogastropoda</taxon>
        <taxon>Sorbeoconcha</taxon>
        <taxon>Cerithioidea</taxon>
        <taxon>Batillariidae</taxon>
        <taxon>Batillaria</taxon>
    </lineage>
</organism>
<evidence type="ECO:0000313" key="2">
    <source>
        <dbReference type="Proteomes" id="UP001519460"/>
    </source>
</evidence>
<dbReference type="Proteomes" id="UP001519460">
    <property type="component" value="Unassembled WGS sequence"/>
</dbReference>
<name>A0ABD0KPC9_9CAEN</name>
<reference evidence="1 2" key="1">
    <citation type="journal article" date="2023" name="Sci. Data">
        <title>Genome assembly of the Korean intertidal mud-creeper Batillaria attramentaria.</title>
        <authorList>
            <person name="Patra A.K."/>
            <person name="Ho P.T."/>
            <person name="Jun S."/>
            <person name="Lee S.J."/>
            <person name="Kim Y."/>
            <person name="Won Y.J."/>
        </authorList>
    </citation>
    <scope>NUCLEOTIDE SEQUENCE [LARGE SCALE GENOMIC DNA]</scope>
    <source>
        <strain evidence="1">Wonlab-2016</strain>
    </source>
</reference>